<keyword evidence="1" id="KW-0285">Flavoprotein</keyword>
<dbReference type="GO" id="GO:0010181">
    <property type="term" value="F:FMN binding"/>
    <property type="evidence" value="ECO:0007669"/>
    <property type="project" value="InterPro"/>
</dbReference>
<dbReference type="eggNOG" id="COG1902">
    <property type="taxonomic scope" value="Bacteria"/>
</dbReference>
<gene>
    <name evidence="4" type="primary">baiH</name>
    <name evidence="4" type="ordered locus">MCJ_004220</name>
</gene>
<proteinExistence type="predicted"/>
<accession>C5J6L6</accession>
<evidence type="ECO:0000313" key="4">
    <source>
        <dbReference type="EMBL" id="CAT05113.1"/>
    </source>
</evidence>
<dbReference type="HOGENOM" id="CLU_012153_2_3_14"/>
<dbReference type="EMBL" id="FM864216">
    <property type="protein sequence ID" value="CAT05113.1"/>
    <property type="molecule type" value="Genomic_DNA"/>
</dbReference>
<dbReference type="PANTHER" id="PTHR43656:SF2">
    <property type="entry name" value="BINDING OXIDOREDUCTASE, PUTATIVE (AFU_ORTHOLOGUE AFUA_2G08260)-RELATED"/>
    <property type="match status" value="1"/>
</dbReference>
<organism evidence="4 5">
    <name type="scientific">Mesomycoplasma conjunctivae (strain ATCC 25834 / NCTC 10147 / HRC/581)</name>
    <name type="common">Mycoplasma conjunctivae</name>
    <dbReference type="NCBI Taxonomy" id="572263"/>
    <lineage>
        <taxon>Bacteria</taxon>
        <taxon>Bacillati</taxon>
        <taxon>Mycoplasmatota</taxon>
        <taxon>Mycoplasmoidales</taxon>
        <taxon>Metamycoplasmataceae</taxon>
        <taxon>Mesomycoplasma</taxon>
    </lineage>
</organism>
<dbReference type="AlphaFoldDB" id="C5J6L6"/>
<dbReference type="InterPro" id="IPR051799">
    <property type="entry name" value="NADH_flavin_oxidoreductase"/>
</dbReference>
<sequence>MKKKVFEHFYIKNRLLKNRFVNSPINLNLAKNGFVCQEDINFALRRAHSAAITITGGLYVSENGRLFDYGIGISDDKFIPGLSVLAEAMKKKGSLAIAQLIHAGSHSLAFLKDSGYTVGPSANFLHTPVAHTVYSLTKQEIQEIIEDYKQATRRAIIAGFDGIEISSAQKLLPQEFFSSFSNKRLDDYSSLTLENRSRFLIDIFQGVKQVVEELQPDNFIVGYRCTPEETRGEDLGYRIEDFLAFINLLLKNKIKIDYLAIASWGRNIFLNKVRSKGKYYNQLINKVVYEFLDQRIPLIVSGSINSKQKIEQAIAYGDFVGLSSAFVSDPELVTKIRDNQEIKLDISTDELEELAIPQSAFQNIFQYFSYGESLTEQSRKILDKNSKKL</sequence>
<evidence type="ECO:0000259" key="3">
    <source>
        <dbReference type="Pfam" id="PF00724"/>
    </source>
</evidence>
<dbReference type="InterPro" id="IPR013785">
    <property type="entry name" value="Aldolase_TIM"/>
</dbReference>
<dbReference type="SUPFAM" id="SSF51395">
    <property type="entry name" value="FMN-linked oxidoreductases"/>
    <property type="match status" value="1"/>
</dbReference>
<evidence type="ECO:0000313" key="5">
    <source>
        <dbReference type="Proteomes" id="UP000001491"/>
    </source>
</evidence>
<keyword evidence="2" id="KW-0560">Oxidoreductase</keyword>
<evidence type="ECO:0000256" key="1">
    <source>
        <dbReference type="ARBA" id="ARBA00022630"/>
    </source>
</evidence>
<dbReference type="Proteomes" id="UP000001491">
    <property type="component" value="Chromosome"/>
</dbReference>
<dbReference type="KEGG" id="mco:MCJ_004220"/>
<dbReference type="GO" id="GO:0016491">
    <property type="term" value="F:oxidoreductase activity"/>
    <property type="evidence" value="ECO:0007669"/>
    <property type="project" value="UniProtKB-KW"/>
</dbReference>
<evidence type="ECO:0000256" key="2">
    <source>
        <dbReference type="ARBA" id="ARBA00023002"/>
    </source>
</evidence>
<name>C5J6L6_MESCH</name>
<protein>
    <submittedName>
        <fullName evidence="4">NADH-dependent flavin oxidoreductase</fullName>
    </submittedName>
</protein>
<feature type="domain" description="NADH:flavin oxidoreductase/NADH oxidase N-terminal" evidence="3">
    <location>
        <begin position="4"/>
        <end position="340"/>
    </location>
</feature>
<dbReference type="Pfam" id="PF00724">
    <property type="entry name" value="Oxidored_FMN"/>
    <property type="match status" value="1"/>
</dbReference>
<reference evidence="5" key="1">
    <citation type="journal article" date="2009" name="BMC Bioinformatics">
        <title>The Mycoplasma conjunctivae genome sequencing, annotation and analysis.</title>
        <authorList>
            <person name="Calderon-Copete S.P."/>
            <person name="Wigger G."/>
            <person name="Wunderlin C."/>
            <person name="Schmidheini T."/>
            <person name="Frey J."/>
            <person name="Quail M.A."/>
            <person name="Falquet L."/>
        </authorList>
    </citation>
    <scope>NUCLEOTIDE SEQUENCE [LARGE SCALE GENOMIC DNA]</scope>
    <source>
        <strain evidence="5">ATCC 25834 / NCTC 10147 / HRC/581</strain>
    </source>
</reference>
<dbReference type="Gene3D" id="3.20.20.70">
    <property type="entry name" value="Aldolase class I"/>
    <property type="match status" value="1"/>
</dbReference>
<keyword evidence="5" id="KW-1185">Reference proteome</keyword>
<dbReference type="PANTHER" id="PTHR43656">
    <property type="entry name" value="BINDING OXIDOREDUCTASE, PUTATIVE (AFU_ORTHOLOGUE AFUA_2G08260)-RELATED"/>
    <property type="match status" value="1"/>
</dbReference>
<dbReference type="InterPro" id="IPR001155">
    <property type="entry name" value="OxRdtase_FMN_N"/>
</dbReference>